<dbReference type="Pfam" id="PF00078">
    <property type="entry name" value="RVT_1"/>
    <property type="match status" value="1"/>
</dbReference>
<dbReference type="InterPro" id="IPR012337">
    <property type="entry name" value="RNaseH-like_sf"/>
</dbReference>
<dbReference type="InterPro" id="IPR043128">
    <property type="entry name" value="Rev_trsase/Diguanyl_cyclase"/>
</dbReference>
<dbReference type="Pfam" id="PF00665">
    <property type="entry name" value="rve"/>
    <property type="match status" value="1"/>
</dbReference>
<dbReference type="InterPro" id="IPR036397">
    <property type="entry name" value="RNaseH_sf"/>
</dbReference>
<dbReference type="InterPro" id="IPR041588">
    <property type="entry name" value="Integrase_H2C2"/>
</dbReference>
<dbReference type="Pfam" id="PF13456">
    <property type="entry name" value="RVT_3"/>
    <property type="match status" value="1"/>
</dbReference>
<reference evidence="3" key="1">
    <citation type="journal article" date="2022" name="Int. J. Mol. Sci.">
        <title>Draft Genome of Tanacetum Coccineum: Genomic Comparison of Closely Related Tanacetum-Family Plants.</title>
        <authorList>
            <person name="Yamashiro T."/>
            <person name="Shiraishi A."/>
            <person name="Nakayama K."/>
            <person name="Satake H."/>
        </authorList>
    </citation>
    <scope>NUCLEOTIDE SEQUENCE</scope>
</reference>
<feature type="domain" description="RNase H type-1" evidence="1">
    <location>
        <begin position="398"/>
        <end position="527"/>
    </location>
</feature>
<dbReference type="PROSITE" id="PS50879">
    <property type="entry name" value="RNASE_H_1"/>
    <property type="match status" value="1"/>
</dbReference>
<dbReference type="Gene3D" id="3.10.10.10">
    <property type="entry name" value="HIV Type 1 Reverse Transcriptase, subunit A, domain 1"/>
    <property type="match status" value="1"/>
</dbReference>
<keyword evidence="3" id="KW-0695">RNA-directed DNA polymerase</keyword>
<keyword evidence="4" id="KW-1185">Reference proteome</keyword>
<accession>A0ABQ4X9R8</accession>
<dbReference type="SUPFAM" id="SSF56672">
    <property type="entry name" value="DNA/RNA polymerases"/>
    <property type="match status" value="1"/>
</dbReference>
<dbReference type="Gene3D" id="3.30.70.270">
    <property type="match status" value="2"/>
</dbReference>
<evidence type="ECO:0000259" key="2">
    <source>
        <dbReference type="PROSITE" id="PS50994"/>
    </source>
</evidence>
<dbReference type="Pfam" id="PF17919">
    <property type="entry name" value="RT_RNaseH_2"/>
    <property type="match status" value="1"/>
</dbReference>
<sequence>MKGIPRHIAEHRLNIREGFPPIRQKRKGQTSDRNKAIQEEVGKLVDAGIMKEVYYHSWLSNPVMVESLCGFPFKCFLDAYKGYHQIKMAKEDEEKTAFITSQGIYCYSKMPFGLRNAGATYQRLVDKAFHKQVGRNLEVYVDDLVIKSHTEEEIIRDIEETFKKLREINMKLNPKKCTFGVEEWMFLGYKVNTKGMKVCPDKVDVVLSLPSTKCLKDVHNLNRKLASLNRFLAKSAEKSLPFFKTLKKYTKKSDFCWTDEAESAFKQIKQHIAELPMLTEPEEKEELIVYLAAARETVSVVLMIEREAKQMPIYFVSRALRGPEVNYTSMEKLVLTLVHASKRLKRYFQPHPIRVITDQPIKQVLSKPKVAGQILADFIVERPEEDSVDTPMKIEEKLSEPWILFTDGSSCADGSGAGLILTSPEGMEFTYALRFGFEATNNEAEYEALIAGLRIAEQMGIKSLQANVDSRLVANQVNGTYIAKEADMIRYLEKVKTLTNGFRMFTIKQVPRSENKKADALSKIASTSFAHLSKQVLVEELKEKSINEAEVLVIVEEEGETWMTPIHDYITGGILPAEADRARAVKRKSQRYSVVNGILYKKSFLGPWLRCVGPLQANYVLREIHEGSCSMHAGTRSVVSKALQIGYYWPTMHKDARALIWACKDCQENRPIPRNPQQKLNPITSPWPFYKWGIDIAGPFPEGPGKVKFLIVAIDYFTKWIEAKPVATITGNQVKKFVWDNIVCRFGLPGEIISDNGKQFRDNPFKDWCEKLCIRQRFASVRHPQTNGLVERANKSLGEWIKARVEARSKNWMEEISHVL</sequence>
<dbReference type="InterPro" id="IPR041577">
    <property type="entry name" value="RT_RNaseH_2"/>
</dbReference>
<dbReference type="CDD" id="cd01647">
    <property type="entry name" value="RT_LTR"/>
    <property type="match status" value="1"/>
</dbReference>
<dbReference type="PROSITE" id="PS50994">
    <property type="entry name" value="INTEGRASE"/>
    <property type="match status" value="1"/>
</dbReference>
<dbReference type="InterPro" id="IPR000477">
    <property type="entry name" value="RT_dom"/>
</dbReference>
<dbReference type="CDD" id="cd09279">
    <property type="entry name" value="RNase_HI_like"/>
    <property type="match status" value="1"/>
</dbReference>
<comment type="caution">
    <text evidence="3">The sequence shown here is derived from an EMBL/GenBank/DDBJ whole genome shotgun (WGS) entry which is preliminary data.</text>
</comment>
<gene>
    <name evidence="3" type="ORF">Tco_0656796</name>
</gene>
<dbReference type="Pfam" id="PF17921">
    <property type="entry name" value="Integrase_H2C2"/>
    <property type="match status" value="1"/>
</dbReference>
<dbReference type="InterPro" id="IPR001584">
    <property type="entry name" value="Integrase_cat-core"/>
</dbReference>
<dbReference type="PANTHER" id="PTHR48475">
    <property type="entry name" value="RIBONUCLEASE H"/>
    <property type="match status" value="1"/>
</dbReference>
<organism evidence="3 4">
    <name type="scientific">Tanacetum coccineum</name>
    <dbReference type="NCBI Taxonomy" id="301880"/>
    <lineage>
        <taxon>Eukaryota</taxon>
        <taxon>Viridiplantae</taxon>
        <taxon>Streptophyta</taxon>
        <taxon>Embryophyta</taxon>
        <taxon>Tracheophyta</taxon>
        <taxon>Spermatophyta</taxon>
        <taxon>Magnoliopsida</taxon>
        <taxon>eudicotyledons</taxon>
        <taxon>Gunneridae</taxon>
        <taxon>Pentapetalae</taxon>
        <taxon>asterids</taxon>
        <taxon>campanulids</taxon>
        <taxon>Asterales</taxon>
        <taxon>Asteraceae</taxon>
        <taxon>Asteroideae</taxon>
        <taxon>Anthemideae</taxon>
        <taxon>Anthemidinae</taxon>
        <taxon>Tanacetum</taxon>
    </lineage>
</organism>
<protein>
    <submittedName>
        <fullName evidence="3">Reverse transcriptase domain-containing protein</fullName>
    </submittedName>
</protein>
<dbReference type="InterPro" id="IPR043502">
    <property type="entry name" value="DNA/RNA_pol_sf"/>
</dbReference>
<keyword evidence="3" id="KW-0808">Transferase</keyword>
<dbReference type="Gene3D" id="1.10.340.70">
    <property type="match status" value="1"/>
</dbReference>
<dbReference type="GO" id="GO:0003964">
    <property type="term" value="F:RNA-directed DNA polymerase activity"/>
    <property type="evidence" value="ECO:0007669"/>
    <property type="project" value="UniProtKB-KW"/>
</dbReference>
<dbReference type="EMBL" id="BQNB010009331">
    <property type="protein sequence ID" value="GJS62012.1"/>
    <property type="molecule type" value="Genomic_DNA"/>
</dbReference>
<feature type="domain" description="Integrase catalytic" evidence="2">
    <location>
        <begin position="684"/>
        <end position="820"/>
    </location>
</feature>
<reference evidence="3" key="2">
    <citation type="submission" date="2022-01" db="EMBL/GenBank/DDBJ databases">
        <authorList>
            <person name="Yamashiro T."/>
            <person name="Shiraishi A."/>
            <person name="Satake H."/>
            <person name="Nakayama K."/>
        </authorList>
    </citation>
    <scope>NUCLEOTIDE SEQUENCE</scope>
</reference>
<evidence type="ECO:0000259" key="1">
    <source>
        <dbReference type="PROSITE" id="PS50879"/>
    </source>
</evidence>
<evidence type="ECO:0000313" key="4">
    <source>
        <dbReference type="Proteomes" id="UP001151760"/>
    </source>
</evidence>
<dbReference type="SUPFAM" id="SSF53098">
    <property type="entry name" value="Ribonuclease H-like"/>
    <property type="match status" value="2"/>
</dbReference>
<proteinExistence type="predicted"/>
<dbReference type="PANTHER" id="PTHR48475:SF2">
    <property type="entry name" value="RIBONUCLEASE H"/>
    <property type="match status" value="1"/>
</dbReference>
<dbReference type="Proteomes" id="UP001151760">
    <property type="component" value="Unassembled WGS sequence"/>
</dbReference>
<dbReference type="Gene3D" id="3.30.420.10">
    <property type="entry name" value="Ribonuclease H-like superfamily/Ribonuclease H"/>
    <property type="match status" value="2"/>
</dbReference>
<name>A0ABQ4X9R8_9ASTR</name>
<evidence type="ECO:0000313" key="3">
    <source>
        <dbReference type="EMBL" id="GJS62012.1"/>
    </source>
</evidence>
<keyword evidence="3" id="KW-0548">Nucleotidyltransferase</keyword>
<dbReference type="InterPro" id="IPR002156">
    <property type="entry name" value="RNaseH_domain"/>
</dbReference>